<keyword evidence="3" id="KW-1185">Reference proteome</keyword>
<name>A0ABQ9JDE5_9CUCU</name>
<keyword evidence="1" id="KW-0732">Signal</keyword>
<comment type="caution">
    <text evidence="2">The sequence shown here is derived from an EMBL/GenBank/DDBJ whole genome shotgun (WGS) entry which is preliminary data.</text>
</comment>
<reference evidence="2" key="1">
    <citation type="journal article" date="2023" name="Insect Mol. Biol.">
        <title>Genome sequencing provides insights into the evolution of gene families encoding plant cell wall-degrading enzymes in longhorned beetles.</title>
        <authorList>
            <person name="Shin N.R."/>
            <person name="Okamura Y."/>
            <person name="Kirsch R."/>
            <person name="Pauchet Y."/>
        </authorList>
    </citation>
    <scope>NUCLEOTIDE SEQUENCE</scope>
    <source>
        <strain evidence="2">MMC_N1</strain>
    </source>
</reference>
<evidence type="ECO:0008006" key="4">
    <source>
        <dbReference type="Google" id="ProtNLM"/>
    </source>
</evidence>
<organism evidence="2 3">
    <name type="scientific">Molorchus minor</name>
    <dbReference type="NCBI Taxonomy" id="1323400"/>
    <lineage>
        <taxon>Eukaryota</taxon>
        <taxon>Metazoa</taxon>
        <taxon>Ecdysozoa</taxon>
        <taxon>Arthropoda</taxon>
        <taxon>Hexapoda</taxon>
        <taxon>Insecta</taxon>
        <taxon>Pterygota</taxon>
        <taxon>Neoptera</taxon>
        <taxon>Endopterygota</taxon>
        <taxon>Coleoptera</taxon>
        <taxon>Polyphaga</taxon>
        <taxon>Cucujiformia</taxon>
        <taxon>Chrysomeloidea</taxon>
        <taxon>Cerambycidae</taxon>
        <taxon>Lamiinae</taxon>
        <taxon>Monochamini</taxon>
        <taxon>Molorchus</taxon>
    </lineage>
</organism>
<evidence type="ECO:0000256" key="1">
    <source>
        <dbReference type="SAM" id="SignalP"/>
    </source>
</evidence>
<evidence type="ECO:0000313" key="3">
    <source>
        <dbReference type="Proteomes" id="UP001162164"/>
    </source>
</evidence>
<dbReference type="EMBL" id="JAPWTJ010000710">
    <property type="protein sequence ID" value="KAJ8976210.1"/>
    <property type="molecule type" value="Genomic_DNA"/>
</dbReference>
<dbReference type="Proteomes" id="UP001162164">
    <property type="component" value="Unassembled WGS sequence"/>
</dbReference>
<accession>A0ABQ9JDE5</accession>
<sequence length="84" mass="9630">MLSPLVSGMLLQLALVCGSCYSNINGKWVEVRDCLTYLHCASWTPLKQLATVHEMDMKVLSLHFFDTRKGKLFRKSRGFVQFYA</sequence>
<protein>
    <recommendedName>
        <fullName evidence="4">Secreted protein</fullName>
    </recommendedName>
</protein>
<gene>
    <name evidence="2" type="ORF">NQ317_008091</name>
</gene>
<proteinExistence type="predicted"/>
<feature type="chain" id="PRO_5045914566" description="Secreted protein" evidence="1">
    <location>
        <begin position="27"/>
        <end position="84"/>
    </location>
</feature>
<evidence type="ECO:0000313" key="2">
    <source>
        <dbReference type="EMBL" id="KAJ8976210.1"/>
    </source>
</evidence>
<feature type="signal peptide" evidence="1">
    <location>
        <begin position="1"/>
        <end position="26"/>
    </location>
</feature>